<comment type="caution">
    <text evidence="4">The sequence shown here is derived from an EMBL/GenBank/DDBJ whole genome shotgun (WGS) entry which is preliminary data.</text>
</comment>
<feature type="transmembrane region" description="Helical" evidence="2">
    <location>
        <begin position="126"/>
        <end position="145"/>
    </location>
</feature>
<dbReference type="AlphaFoldDB" id="A0A4Q7ZJI8"/>
<feature type="transmembrane region" description="Helical" evidence="2">
    <location>
        <begin position="151"/>
        <end position="171"/>
    </location>
</feature>
<keyword evidence="4" id="KW-0489">Methyltransferase</keyword>
<dbReference type="Gene3D" id="1.20.120.1220">
    <property type="match status" value="1"/>
</dbReference>
<sequence>MSLPIVILASGYGAAASAFLPRVAYRLAVPFGVAPRSACAGCGRPFPAGLRGWVRVGSSCPGRAFHRASPVPTGPLAMVAAGGLAAALLALALGTVAVLPALLPAVPLGVLLAAVDLRCLRLPDPLVGALAAVVVPPLVLLALVGGEPGRLARAAAAAGLAGAAYLMVALLPRQGLGFGDVKLAALLAFPLGFLGWPAVAAGMIAPHLVNGPVAVFLLVTARARRGTALPLGPALLAGALLGVVAA</sequence>
<evidence type="ECO:0000313" key="5">
    <source>
        <dbReference type="Proteomes" id="UP000292564"/>
    </source>
</evidence>
<organism evidence="4 5">
    <name type="scientific">Krasilnikovia cinnamomea</name>
    <dbReference type="NCBI Taxonomy" id="349313"/>
    <lineage>
        <taxon>Bacteria</taxon>
        <taxon>Bacillati</taxon>
        <taxon>Actinomycetota</taxon>
        <taxon>Actinomycetes</taxon>
        <taxon>Micromonosporales</taxon>
        <taxon>Micromonosporaceae</taxon>
        <taxon>Krasilnikovia</taxon>
    </lineage>
</organism>
<accession>A0A4Q7ZJI8</accession>
<keyword evidence="2" id="KW-1133">Transmembrane helix</keyword>
<dbReference type="GO" id="GO:0032259">
    <property type="term" value="P:methylation"/>
    <property type="evidence" value="ECO:0007669"/>
    <property type="project" value="UniProtKB-KW"/>
</dbReference>
<keyword evidence="4" id="KW-0808">Transferase</keyword>
<protein>
    <submittedName>
        <fullName evidence="4">Leader peptidase (Prepilin peptidase)/N-methyltransferase</fullName>
    </submittedName>
</protein>
<evidence type="ECO:0000259" key="3">
    <source>
        <dbReference type="Pfam" id="PF01478"/>
    </source>
</evidence>
<reference evidence="4 5" key="1">
    <citation type="submission" date="2019-02" db="EMBL/GenBank/DDBJ databases">
        <title>Sequencing the genomes of 1000 actinobacteria strains.</title>
        <authorList>
            <person name="Klenk H.-P."/>
        </authorList>
    </citation>
    <scope>NUCLEOTIDE SEQUENCE [LARGE SCALE GENOMIC DNA]</scope>
    <source>
        <strain evidence="4 5">DSM 45162</strain>
    </source>
</reference>
<dbReference type="EMBL" id="SHKY01000001">
    <property type="protein sequence ID" value="RZU51057.1"/>
    <property type="molecule type" value="Genomic_DNA"/>
</dbReference>
<feature type="transmembrane region" description="Helical" evidence="2">
    <location>
        <begin position="84"/>
        <end position="114"/>
    </location>
</feature>
<comment type="similarity">
    <text evidence="1">Belongs to the peptidase A24 family.</text>
</comment>
<evidence type="ECO:0000256" key="2">
    <source>
        <dbReference type="SAM" id="Phobius"/>
    </source>
</evidence>
<name>A0A4Q7ZJI8_9ACTN</name>
<dbReference type="GO" id="GO:0006465">
    <property type="term" value="P:signal peptide processing"/>
    <property type="evidence" value="ECO:0007669"/>
    <property type="project" value="TreeGrafter"/>
</dbReference>
<keyword evidence="5" id="KW-1185">Reference proteome</keyword>
<dbReference type="GO" id="GO:0005886">
    <property type="term" value="C:plasma membrane"/>
    <property type="evidence" value="ECO:0007669"/>
    <property type="project" value="TreeGrafter"/>
</dbReference>
<gene>
    <name evidence="4" type="ORF">EV385_2855</name>
</gene>
<feature type="transmembrane region" description="Helical" evidence="2">
    <location>
        <begin position="183"/>
        <end position="208"/>
    </location>
</feature>
<dbReference type="PANTHER" id="PTHR30487:SF0">
    <property type="entry name" value="PREPILIN LEADER PEPTIDASE_N-METHYLTRANSFERASE-RELATED"/>
    <property type="match status" value="1"/>
</dbReference>
<dbReference type="InterPro" id="IPR000045">
    <property type="entry name" value="Prepilin_IV_endopep_pep"/>
</dbReference>
<dbReference type="PANTHER" id="PTHR30487">
    <property type="entry name" value="TYPE 4 PREPILIN-LIKE PROTEINS LEADER PEPTIDE-PROCESSING ENZYME"/>
    <property type="match status" value="1"/>
</dbReference>
<feature type="transmembrane region" description="Helical" evidence="2">
    <location>
        <begin position="228"/>
        <end position="245"/>
    </location>
</feature>
<evidence type="ECO:0000256" key="1">
    <source>
        <dbReference type="ARBA" id="ARBA00005801"/>
    </source>
</evidence>
<dbReference type="RefSeq" id="WP_242624873.1">
    <property type="nucleotide sequence ID" value="NZ_SHKY01000001.1"/>
</dbReference>
<feature type="domain" description="Prepilin type IV endopeptidase peptidase" evidence="3">
    <location>
        <begin position="110"/>
        <end position="199"/>
    </location>
</feature>
<keyword evidence="2" id="KW-0472">Membrane</keyword>
<dbReference type="Proteomes" id="UP000292564">
    <property type="component" value="Unassembled WGS sequence"/>
</dbReference>
<proteinExistence type="inferred from homology"/>
<dbReference type="InterPro" id="IPR050882">
    <property type="entry name" value="Prepilin_peptidase/N-MTase"/>
</dbReference>
<dbReference type="Pfam" id="PF01478">
    <property type="entry name" value="Peptidase_A24"/>
    <property type="match status" value="1"/>
</dbReference>
<evidence type="ECO:0000313" key="4">
    <source>
        <dbReference type="EMBL" id="RZU51057.1"/>
    </source>
</evidence>
<dbReference type="GO" id="GO:0008168">
    <property type="term" value="F:methyltransferase activity"/>
    <property type="evidence" value="ECO:0007669"/>
    <property type="project" value="UniProtKB-KW"/>
</dbReference>
<keyword evidence="2" id="KW-0812">Transmembrane</keyword>
<dbReference type="GO" id="GO:0004190">
    <property type="term" value="F:aspartic-type endopeptidase activity"/>
    <property type="evidence" value="ECO:0007669"/>
    <property type="project" value="TreeGrafter"/>
</dbReference>